<organism evidence="1 2">
    <name type="scientific">Trifolium pratense</name>
    <name type="common">Red clover</name>
    <dbReference type="NCBI Taxonomy" id="57577"/>
    <lineage>
        <taxon>Eukaryota</taxon>
        <taxon>Viridiplantae</taxon>
        <taxon>Streptophyta</taxon>
        <taxon>Embryophyta</taxon>
        <taxon>Tracheophyta</taxon>
        <taxon>Spermatophyta</taxon>
        <taxon>Magnoliopsida</taxon>
        <taxon>eudicotyledons</taxon>
        <taxon>Gunneridae</taxon>
        <taxon>Pentapetalae</taxon>
        <taxon>rosids</taxon>
        <taxon>fabids</taxon>
        <taxon>Fabales</taxon>
        <taxon>Fabaceae</taxon>
        <taxon>Papilionoideae</taxon>
        <taxon>50 kb inversion clade</taxon>
        <taxon>NPAAA clade</taxon>
        <taxon>Hologalegina</taxon>
        <taxon>IRL clade</taxon>
        <taxon>Trifolieae</taxon>
        <taxon>Trifolium</taxon>
    </lineage>
</organism>
<sequence>MSPLRPIVRFVGGSLSNAGHVVLRDVRVHKFTAAPFGPRTGYDSTTTRQGGSNGTGVVVGLLFANDC</sequence>
<evidence type="ECO:0000313" key="2">
    <source>
        <dbReference type="Proteomes" id="UP000236291"/>
    </source>
</evidence>
<dbReference type="EMBL" id="ASHM01092085">
    <property type="protein sequence ID" value="PNX64060.1"/>
    <property type="molecule type" value="Genomic_DNA"/>
</dbReference>
<name>A0A2K3KCP1_TRIPR</name>
<comment type="caution">
    <text evidence="1">The sequence shown here is derived from an EMBL/GenBank/DDBJ whole genome shotgun (WGS) entry which is preliminary data.</text>
</comment>
<gene>
    <name evidence="1" type="ORF">L195_g053823</name>
</gene>
<dbReference type="AlphaFoldDB" id="A0A2K3KCP1"/>
<dbReference type="Proteomes" id="UP000236291">
    <property type="component" value="Unassembled WGS sequence"/>
</dbReference>
<accession>A0A2K3KCP1</accession>
<protein>
    <submittedName>
        <fullName evidence="1">Uncharacterized protein</fullName>
    </submittedName>
</protein>
<proteinExistence type="predicted"/>
<evidence type="ECO:0000313" key="1">
    <source>
        <dbReference type="EMBL" id="PNX64060.1"/>
    </source>
</evidence>
<reference evidence="1 2" key="2">
    <citation type="journal article" date="2017" name="Front. Plant Sci.">
        <title>Gene Classification and Mining of Molecular Markers Useful in Red Clover (Trifolium pratense) Breeding.</title>
        <authorList>
            <person name="Istvanek J."/>
            <person name="Dluhosova J."/>
            <person name="Dluhos P."/>
            <person name="Patkova L."/>
            <person name="Nedelnik J."/>
            <person name="Repkova J."/>
        </authorList>
    </citation>
    <scope>NUCLEOTIDE SEQUENCE [LARGE SCALE GENOMIC DNA]</scope>
    <source>
        <strain evidence="2">cv. Tatra</strain>
        <tissue evidence="1">Young leaves</tissue>
    </source>
</reference>
<reference evidence="1 2" key="1">
    <citation type="journal article" date="2014" name="Am. J. Bot.">
        <title>Genome assembly and annotation for red clover (Trifolium pratense; Fabaceae).</title>
        <authorList>
            <person name="Istvanek J."/>
            <person name="Jaros M."/>
            <person name="Krenek A."/>
            <person name="Repkova J."/>
        </authorList>
    </citation>
    <scope>NUCLEOTIDE SEQUENCE [LARGE SCALE GENOMIC DNA]</scope>
    <source>
        <strain evidence="2">cv. Tatra</strain>
        <tissue evidence="1">Young leaves</tissue>
    </source>
</reference>